<comment type="caution">
    <text evidence="9">The sequence shown here is derived from an EMBL/GenBank/DDBJ whole genome shotgun (WGS) entry which is preliminary data.</text>
</comment>
<keyword evidence="2 7" id="KW-0813">Transport</keyword>
<evidence type="ECO:0000259" key="8">
    <source>
        <dbReference type="PROSITE" id="PS50928"/>
    </source>
</evidence>
<dbReference type="Pfam" id="PF00528">
    <property type="entry name" value="BPD_transp_1"/>
    <property type="match status" value="1"/>
</dbReference>
<dbReference type="PROSITE" id="PS50928">
    <property type="entry name" value="ABC_TM1"/>
    <property type="match status" value="1"/>
</dbReference>
<keyword evidence="5 7" id="KW-1133">Transmembrane helix</keyword>
<name>A0ABS2PGR9_9BACL</name>
<evidence type="ECO:0000256" key="1">
    <source>
        <dbReference type="ARBA" id="ARBA00004651"/>
    </source>
</evidence>
<dbReference type="InterPro" id="IPR045621">
    <property type="entry name" value="BPD_transp_1_N"/>
</dbReference>
<protein>
    <submittedName>
        <fullName evidence="9">Peptide/nickel transport system permease protein</fullName>
    </submittedName>
</protein>
<dbReference type="Gene3D" id="1.10.3720.10">
    <property type="entry name" value="MetI-like"/>
    <property type="match status" value="1"/>
</dbReference>
<accession>A0ABS2PGR9</accession>
<evidence type="ECO:0000256" key="3">
    <source>
        <dbReference type="ARBA" id="ARBA00022475"/>
    </source>
</evidence>
<evidence type="ECO:0000256" key="2">
    <source>
        <dbReference type="ARBA" id="ARBA00022448"/>
    </source>
</evidence>
<keyword evidence="10" id="KW-1185">Reference proteome</keyword>
<keyword evidence="3" id="KW-1003">Cell membrane</keyword>
<comment type="similarity">
    <text evidence="7">Belongs to the binding-protein-dependent transport system permease family.</text>
</comment>
<evidence type="ECO:0000313" key="10">
    <source>
        <dbReference type="Proteomes" id="UP000741863"/>
    </source>
</evidence>
<dbReference type="PANTHER" id="PTHR43163:SF6">
    <property type="entry name" value="DIPEPTIDE TRANSPORT SYSTEM PERMEASE PROTEIN DPPB-RELATED"/>
    <property type="match status" value="1"/>
</dbReference>
<evidence type="ECO:0000256" key="4">
    <source>
        <dbReference type="ARBA" id="ARBA00022692"/>
    </source>
</evidence>
<feature type="transmembrane region" description="Helical" evidence="7">
    <location>
        <begin position="134"/>
        <end position="159"/>
    </location>
</feature>
<dbReference type="Pfam" id="PF19300">
    <property type="entry name" value="BPD_transp_1_N"/>
    <property type="match status" value="1"/>
</dbReference>
<feature type="domain" description="ABC transmembrane type-1" evidence="8">
    <location>
        <begin position="95"/>
        <end position="302"/>
    </location>
</feature>
<dbReference type="Proteomes" id="UP000741863">
    <property type="component" value="Unassembled WGS sequence"/>
</dbReference>
<evidence type="ECO:0000256" key="7">
    <source>
        <dbReference type="RuleBase" id="RU363032"/>
    </source>
</evidence>
<dbReference type="CDD" id="cd06261">
    <property type="entry name" value="TM_PBP2"/>
    <property type="match status" value="1"/>
</dbReference>
<dbReference type="InterPro" id="IPR000515">
    <property type="entry name" value="MetI-like"/>
</dbReference>
<dbReference type="PANTHER" id="PTHR43163">
    <property type="entry name" value="DIPEPTIDE TRANSPORT SYSTEM PERMEASE PROTEIN DPPB-RELATED"/>
    <property type="match status" value="1"/>
</dbReference>
<proteinExistence type="inferred from homology"/>
<dbReference type="EMBL" id="JAFBEC010000013">
    <property type="protein sequence ID" value="MBM7634541.1"/>
    <property type="molecule type" value="Genomic_DNA"/>
</dbReference>
<evidence type="ECO:0000313" key="9">
    <source>
        <dbReference type="EMBL" id="MBM7634541.1"/>
    </source>
</evidence>
<organism evidence="9 10">
    <name type="scientific">Geomicrobium sediminis</name>
    <dbReference type="NCBI Taxonomy" id="1347788"/>
    <lineage>
        <taxon>Bacteria</taxon>
        <taxon>Bacillati</taxon>
        <taxon>Bacillota</taxon>
        <taxon>Bacilli</taxon>
        <taxon>Bacillales</taxon>
        <taxon>Geomicrobium</taxon>
    </lineage>
</organism>
<gene>
    <name evidence="9" type="ORF">JOD17_003660</name>
</gene>
<evidence type="ECO:0000256" key="5">
    <source>
        <dbReference type="ARBA" id="ARBA00022989"/>
    </source>
</evidence>
<feature type="transmembrane region" description="Helical" evidence="7">
    <location>
        <begin position="179"/>
        <end position="196"/>
    </location>
</feature>
<evidence type="ECO:0000256" key="6">
    <source>
        <dbReference type="ARBA" id="ARBA00023136"/>
    </source>
</evidence>
<keyword evidence="6 7" id="KW-0472">Membrane</keyword>
<feature type="transmembrane region" description="Helical" evidence="7">
    <location>
        <begin position="237"/>
        <end position="263"/>
    </location>
</feature>
<feature type="transmembrane region" description="Helical" evidence="7">
    <location>
        <begin position="99"/>
        <end position="122"/>
    </location>
</feature>
<feature type="transmembrane region" description="Helical" evidence="7">
    <location>
        <begin position="9"/>
        <end position="30"/>
    </location>
</feature>
<comment type="subcellular location">
    <subcellularLocation>
        <location evidence="1 7">Cell membrane</location>
        <topology evidence="1 7">Multi-pass membrane protein</topology>
    </subcellularLocation>
</comment>
<keyword evidence="4 7" id="KW-0812">Transmembrane</keyword>
<feature type="transmembrane region" description="Helical" evidence="7">
    <location>
        <begin position="283"/>
        <end position="309"/>
    </location>
</feature>
<sequence length="315" mass="34742">MTTYIIRRLLITIPLLIAISIITFALMQFAPGSPAVLDVDPNVPPEAREAQIEAMGLNEPLPVQYARWISGVVTGDFGNSYITKRPVSDMLLERLPNTLILMTAATILAIIIAIPIGIISAVRQYTKTDYAITLVSFAGVAVPNFWIGLMLIMFLSVQFGWFPVGGVQTLNADFNIMDRIHHLFLPALVLATADTAQLTRYTRTSMLEVKNQDYIRTARAKGFKESKVILKHGLRNALLPLITLIAIMLPTLIGGSVVVESVFSWPGLGDLFMTSVNQRDYPVIMIITMLTAVLVVIGNLIADILYAIVDPRIEY</sequence>
<dbReference type="RefSeq" id="WP_042358019.1">
    <property type="nucleotide sequence ID" value="NZ_JAFBEC010000013.1"/>
</dbReference>
<reference evidence="9 10" key="1">
    <citation type="submission" date="2021-01" db="EMBL/GenBank/DDBJ databases">
        <title>Genomic Encyclopedia of Type Strains, Phase IV (KMG-IV): sequencing the most valuable type-strain genomes for metagenomic binning, comparative biology and taxonomic classification.</title>
        <authorList>
            <person name="Goeker M."/>
        </authorList>
    </citation>
    <scope>NUCLEOTIDE SEQUENCE [LARGE SCALE GENOMIC DNA]</scope>
    <source>
        <strain evidence="9 10">DSM 25540</strain>
    </source>
</reference>
<dbReference type="SUPFAM" id="SSF161098">
    <property type="entry name" value="MetI-like"/>
    <property type="match status" value="1"/>
</dbReference>
<dbReference type="InterPro" id="IPR035906">
    <property type="entry name" value="MetI-like_sf"/>
</dbReference>